<comment type="caution">
    <text evidence="1">The sequence shown here is derived from an EMBL/GenBank/DDBJ whole genome shotgun (WGS) entry which is preliminary data.</text>
</comment>
<dbReference type="EMBL" id="BPLR01010268">
    <property type="protein sequence ID" value="GIY38168.1"/>
    <property type="molecule type" value="Genomic_DNA"/>
</dbReference>
<evidence type="ECO:0000313" key="1">
    <source>
        <dbReference type="EMBL" id="GIY38168.1"/>
    </source>
</evidence>
<dbReference type="Proteomes" id="UP001054945">
    <property type="component" value="Unassembled WGS sequence"/>
</dbReference>
<evidence type="ECO:0000313" key="2">
    <source>
        <dbReference type="Proteomes" id="UP001054945"/>
    </source>
</evidence>
<dbReference type="AlphaFoldDB" id="A0AAV4SUS0"/>
<protein>
    <submittedName>
        <fullName evidence="1">Uncharacterized protein</fullName>
    </submittedName>
</protein>
<gene>
    <name evidence="1" type="ORF">CEXT_89111</name>
</gene>
<keyword evidence="2" id="KW-1185">Reference proteome</keyword>
<organism evidence="1 2">
    <name type="scientific">Caerostris extrusa</name>
    <name type="common">Bark spider</name>
    <name type="synonym">Caerostris bankana</name>
    <dbReference type="NCBI Taxonomy" id="172846"/>
    <lineage>
        <taxon>Eukaryota</taxon>
        <taxon>Metazoa</taxon>
        <taxon>Ecdysozoa</taxon>
        <taxon>Arthropoda</taxon>
        <taxon>Chelicerata</taxon>
        <taxon>Arachnida</taxon>
        <taxon>Araneae</taxon>
        <taxon>Araneomorphae</taxon>
        <taxon>Entelegynae</taxon>
        <taxon>Araneoidea</taxon>
        <taxon>Araneidae</taxon>
        <taxon>Caerostris</taxon>
    </lineage>
</organism>
<sequence length="107" mass="12142">MSAHIYGRKWNYDLPTRRTDDRGSCQSSPLFQISRQTRSAVNQSFTLDEHVVRGASFTRPSNVDVKHVIKKRNPPLRAVLIAPLYAGRAIRATLIGRPQKAEQFIPL</sequence>
<accession>A0AAV4SUS0</accession>
<name>A0AAV4SUS0_CAEEX</name>
<reference evidence="1 2" key="1">
    <citation type="submission" date="2021-06" db="EMBL/GenBank/DDBJ databases">
        <title>Caerostris extrusa draft genome.</title>
        <authorList>
            <person name="Kono N."/>
            <person name="Arakawa K."/>
        </authorList>
    </citation>
    <scope>NUCLEOTIDE SEQUENCE [LARGE SCALE GENOMIC DNA]</scope>
</reference>
<proteinExistence type="predicted"/>